<evidence type="ECO:0000313" key="2">
    <source>
        <dbReference type="Proteomes" id="UP000621799"/>
    </source>
</evidence>
<keyword evidence="2" id="KW-1185">Reference proteome</keyword>
<dbReference type="AlphaFoldDB" id="A0A928Z805"/>
<name>A0A928Z805_9CYAN</name>
<organism evidence="1 2">
    <name type="scientific">Zarconia navalis LEGE 11467</name>
    <dbReference type="NCBI Taxonomy" id="1828826"/>
    <lineage>
        <taxon>Bacteria</taxon>
        <taxon>Bacillati</taxon>
        <taxon>Cyanobacteriota</taxon>
        <taxon>Cyanophyceae</taxon>
        <taxon>Oscillatoriophycideae</taxon>
        <taxon>Oscillatoriales</taxon>
        <taxon>Oscillatoriales incertae sedis</taxon>
        <taxon>Zarconia</taxon>
        <taxon>Zarconia navalis</taxon>
    </lineage>
</organism>
<evidence type="ECO:0000313" key="1">
    <source>
        <dbReference type="EMBL" id="MBE9041080.1"/>
    </source>
</evidence>
<dbReference type="Proteomes" id="UP000621799">
    <property type="component" value="Unassembled WGS sequence"/>
</dbReference>
<protein>
    <submittedName>
        <fullName evidence="1">Uncharacterized protein</fullName>
    </submittedName>
</protein>
<dbReference type="EMBL" id="JADEXN010000149">
    <property type="protein sequence ID" value="MBE9041080.1"/>
    <property type="molecule type" value="Genomic_DNA"/>
</dbReference>
<dbReference type="RefSeq" id="WP_264321310.1">
    <property type="nucleotide sequence ID" value="NZ_JADEXN010000149.1"/>
</dbReference>
<accession>A0A928Z805</accession>
<sequence>MNSRQIDRHLIFRDDMWIYPEDTREYLQNVEGYMHDKDDLIKDTDKKAAA</sequence>
<gene>
    <name evidence="1" type="ORF">IQ235_09850</name>
</gene>
<reference evidence="1" key="1">
    <citation type="submission" date="2020-10" db="EMBL/GenBank/DDBJ databases">
        <authorList>
            <person name="Castelo-Branco R."/>
            <person name="Eusebio N."/>
            <person name="Adriana R."/>
            <person name="Vieira A."/>
            <person name="Brugerolle De Fraissinette N."/>
            <person name="Rezende De Castro R."/>
            <person name="Schneider M.P."/>
            <person name="Vasconcelos V."/>
            <person name="Leao P.N."/>
        </authorList>
    </citation>
    <scope>NUCLEOTIDE SEQUENCE</scope>
    <source>
        <strain evidence="1">LEGE 11467</strain>
    </source>
</reference>
<comment type="caution">
    <text evidence="1">The sequence shown here is derived from an EMBL/GenBank/DDBJ whole genome shotgun (WGS) entry which is preliminary data.</text>
</comment>
<proteinExistence type="predicted"/>